<dbReference type="GO" id="GO:0008273">
    <property type="term" value="F:calcium, potassium:sodium antiporter activity"/>
    <property type="evidence" value="ECO:0007669"/>
    <property type="project" value="TreeGrafter"/>
</dbReference>
<evidence type="ECO:0000256" key="13">
    <source>
        <dbReference type="ARBA" id="ARBA00023053"/>
    </source>
</evidence>
<reference evidence="19" key="1">
    <citation type="journal article" date="2023" name="Genome Biol. Evol.">
        <title>Long-read-based Genome Assembly of Drosophila gunungcola Reveals Fewer Chemosensory Genes in Flower-breeding Species.</title>
        <authorList>
            <person name="Negi A."/>
            <person name="Liao B.Y."/>
            <person name="Yeh S.D."/>
        </authorList>
    </citation>
    <scope>NUCLEOTIDE SEQUENCE</scope>
    <source>
        <strain evidence="19">Sukarami</strain>
    </source>
</reference>
<evidence type="ECO:0000256" key="9">
    <source>
        <dbReference type="ARBA" id="ARBA00022837"/>
    </source>
</evidence>
<feature type="transmembrane region" description="Helical" evidence="17">
    <location>
        <begin position="422"/>
        <end position="447"/>
    </location>
</feature>
<dbReference type="GO" id="GO:0006874">
    <property type="term" value="P:intracellular calcium ion homeostasis"/>
    <property type="evidence" value="ECO:0007669"/>
    <property type="project" value="TreeGrafter"/>
</dbReference>
<dbReference type="Proteomes" id="UP001059596">
    <property type="component" value="Unassembled WGS sequence"/>
</dbReference>
<evidence type="ECO:0000256" key="6">
    <source>
        <dbReference type="ARBA" id="ARBA00022568"/>
    </source>
</evidence>
<name>A0A9P9YDN0_9MUSC</name>
<keyword evidence="15 17" id="KW-0472">Membrane</keyword>
<dbReference type="NCBIfam" id="TIGR00367">
    <property type="entry name" value="calcium/sodium antiporter"/>
    <property type="match status" value="1"/>
</dbReference>
<dbReference type="Gene3D" id="1.20.1420.30">
    <property type="entry name" value="NCX, central ion-binding region"/>
    <property type="match status" value="2"/>
</dbReference>
<evidence type="ECO:0000256" key="14">
    <source>
        <dbReference type="ARBA" id="ARBA00023065"/>
    </source>
</evidence>
<feature type="transmembrane region" description="Helical" evidence="17">
    <location>
        <begin position="290"/>
        <end position="314"/>
    </location>
</feature>
<sequence length="459" mass="51289">MEGGMPAIECWFRFPNHLFRQLAGIKPECRWIHYASAYRSEPDVDVNDLNCTLPAIVEFPNFMRRKSWISAVVCFFLSMYLFVFLAIVCDDYLVPAMERLCYTLRMTYDVAGATFLAAATSAPELFVNFVGTFVTSGDIGVGTVVGSSVFNILVIAAVCGILSQPVKVGWWPVTRDTIWYLVAIAALTITLLDSQVMWYEALTLFLLYFVYLILLILDRRIQNLVRKEHIESELLNEDPLTREEDPLKGFRDHVCTKPEPGSNICKWIWWAIKYPAELLLACTVPSARSIFFLSMLMAVVWISVISYMLTWFLTVVGHNLSIPDSIMGLTVLAAGTSVPEVASSYIVSKKGYGSMAICNAIGSNTFDIFVCLGLPWLMKSLIVQHEIEIDSTALTITTAMLVGTAFVLYVCLLANRFWLGKVVGWICLASYVAFLIVACTLEMLLAATNNCDLEEVGFV</sequence>
<evidence type="ECO:0000256" key="17">
    <source>
        <dbReference type="SAM" id="Phobius"/>
    </source>
</evidence>
<dbReference type="InterPro" id="IPR044880">
    <property type="entry name" value="NCX_ion-bd_dom_sf"/>
</dbReference>
<keyword evidence="11" id="KW-0630">Potassium</keyword>
<gene>
    <name evidence="19" type="ORF">M5D96_012221</name>
</gene>
<feature type="transmembrane region" description="Helical" evidence="17">
    <location>
        <begin position="356"/>
        <end position="378"/>
    </location>
</feature>
<feature type="transmembrane region" description="Helical" evidence="17">
    <location>
        <begin position="68"/>
        <end position="89"/>
    </location>
</feature>
<keyword evidence="5" id="KW-0633">Potassium transport</keyword>
<feature type="transmembrane region" description="Helical" evidence="17">
    <location>
        <begin position="139"/>
        <end position="161"/>
    </location>
</feature>
<dbReference type="PANTHER" id="PTHR10846">
    <property type="entry name" value="SODIUM/POTASSIUM/CALCIUM EXCHANGER"/>
    <property type="match status" value="1"/>
</dbReference>
<dbReference type="Pfam" id="PF01699">
    <property type="entry name" value="Na_Ca_ex"/>
    <property type="match status" value="2"/>
</dbReference>
<feature type="transmembrane region" description="Helical" evidence="17">
    <location>
        <begin position="173"/>
        <end position="192"/>
    </location>
</feature>
<comment type="similarity">
    <text evidence="2">Belongs to the Ca(2+):cation antiporter (CaCA) (TC 2.A.19) family. SLC24A subfamily.</text>
</comment>
<evidence type="ECO:0000313" key="19">
    <source>
        <dbReference type="EMBL" id="KAI8034998.1"/>
    </source>
</evidence>
<keyword evidence="6" id="KW-0109">Calcium transport</keyword>
<comment type="caution">
    <text evidence="19">The sequence shown here is derived from an EMBL/GenBank/DDBJ whole genome shotgun (WGS) entry which is preliminary data.</text>
</comment>
<dbReference type="FunFam" id="1.20.1420.30:FF:000009">
    <property type="entry name" value="sodium/potassium/calcium exchanger 5 isoform X2"/>
    <property type="match status" value="1"/>
</dbReference>
<dbReference type="InterPro" id="IPR004837">
    <property type="entry name" value="NaCa_Exmemb"/>
</dbReference>
<keyword evidence="20" id="KW-1185">Reference proteome</keyword>
<feature type="transmembrane region" description="Helical" evidence="17">
    <location>
        <begin position="110"/>
        <end position="133"/>
    </location>
</feature>
<evidence type="ECO:0000256" key="15">
    <source>
        <dbReference type="ARBA" id="ARBA00023136"/>
    </source>
</evidence>
<evidence type="ECO:0000256" key="2">
    <source>
        <dbReference type="ARBA" id="ARBA00005364"/>
    </source>
</evidence>
<proteinExistence type="inferred from homology"/>
<keyword evidence="7 17" id="KW-0812">Transmembrane</keyword>
<evidence type="ECO:0000256" key="16">
    <source>
        <dbReference type="ARBA" id="ARBA00023201"/>
    </source>
</evidence>
<dbReference type="GO" id="GO:0005262">
    <property type="term" value="F:calcium channel activity"/>
    <property type="evidence" value="ECO:0007669"/>
    <property type="project" value="TreeGrafter"/>
</dbReference>
<evidence type="ECO:0000256" key="5">
    <source>
        <dbReference type="ARBA" id="ARBA00022538"/>
    </source>
</evidence>
<evidence type="ECO:0000256" key="11">
    <source>
        <dbReference type="ARBA" id="ARBA00022958"/>
    </source>
</evidence>
<evidence type="ECO:0000256" key="7">
    <source>
        <dbReference type="ARBA" id="ARBA00022692"/>
    </source>
</evidence>
<dbReference type="GO" id="GO:0005886">
    <property type="term" value="C:plasma membrane"/>
    <property type="evidence" value="ECO:0007669"/>
    <property type="project" value="TreeGrafter"/>
</dbReference>
<dbReference type="InterPro" id="IPR004481">
    <property type="entry name" value="K/Na/Ca-exchanger"/>
</dbReference>
<dbReference type="PANTHER" id="PTHR10846:SF70">
    <property type="entry name" value="ZYDECO, ISOFORM F"/>
    <property type="match status" value="1"/>
</dbReference>
<keyword evidence="16" id="KW-0739">Sodium transport</keyword>
<protein>
    <recommendedName>
        <fullName evidence="18">Sodium/calcium exchanger membrane region domain-containing protein</fullName>
    </recommendedName>
</protein>
<feature type="transmembrane region" description="Helical" evidence="17">
    <location>
        <begin position="326"/>
        <end position="347"/>
    </location>
</feature>
<evidence type="ECO:0000256" key="12">
    <source>
        <dbReference type="ARBA" id="ARBA00022989"/>
    </source>
</evidence>
<keyword evidence="3" id="KW-0813">Transport</keyword>
<feature type="transmembrane region" description="Helical" evidence="17">
    <location>
        <begin position="198"/>
        <end position="217"/>
    </location>
</feature>
<keyword evidence="4" id="KW-0050">Antiport</keyword>
<organism evidence="19 20">
    <name type="scientific">Drosophila gunungcola</name>
    <name type="common">fruit fly</name>
    <dbReference type="NCBI Taxonomy" id="103775"/>
    <lineage>
        <taxon>Eukaryota</taxon>
        <taxon>Metazoa</taxon>
        <taxon>Ecdysozoa</taxon>
        <taxon>Arthropoda</taxon>
        <taxon>Hexapoda</taxon>
        <taxon>Insecta</taxon>
        <taxon>Pterygota</taxon>
        <taxon>Neoptera</taxon>
        <taxon>Endopterygota</taxon>
        <taxon>Diptera</taxon>
        <taxon>Brachycera</taxon>
        <taxon>Muscomorpha</taxon>
        <taxon>Ephydroidea</taxon>
        <taxon>Drosophilidae</taxon>
        <taxon>Drosophila</taxon>
        <taxon>Sophophora</taxon>
    </lineage>
</organism>
<accession>A0A9P9YDN0</accession>
<keyword evidence="13" id="KW-0915">Sodium</keyword>
<feature type="domain" description="Sodium/calcium exchanger membrane region" evidence="18">
    <location>
        <begin position="292"/>
        <end position="438"/>
    </location>
</feature>
<evidence type="ECO:0000256" key="10">
    <source>
        <dbReference type="ARBA" id="ARBA00022847"/>
    </source>
</evidence>
<evidence type="ECO:0000256" key="8">
    <source>
        <dbReference type="ARBA" id="ARBA00022729"/>
    </source>
</evidence>
<feature type="domain" description="Sodium/calcium exchanger membrane region" evidence="18">
    <location>
        <begin position="76"/>
        <end position="216"/>
    </location>
</feature>
<keyword evidence="9" id="KW-0106">Calcium</keyword>
<evidence type="ECO:0000256" key="1">
    <source>
        <dbReference type="ARBA" id="ARBA00004141"/>
    </source>
</evidence>
<keyword evidence="14" id="KW-0406">Ion transport</keyword>
<comment type="subcellular location">
    <subcellularLocation>
        <location evidence="1">Membrane</location>
        <topology evidence="1">Multi-pass membrane protein</topology>
    </subcellularLocation>
</comment>
<evidence type="ECO:0000256" key="3">
    <source>
        <dbReference type="ARBA" id="ARBA00022448"/>
    </source>
</evidence>
<evidence type="ECO:0000313" key="20">
    <source>
        <dbReference type="Proteomes" id="UP001059596"/>
    </source>
</evidence>
<dbReference type="GO" id="GO:0015293">
    <property type="term" value="F:symporter activity"/>
    <property type="evidence" value="ECO:0007669"/>
    <property type="project" value="UniProtKB-KW"/>
</dbReference>
<keyword evidence="12 17" id="KW-1133">Transmembrane helix</keyword>
<dbReference type="EMBL" id="JAMKOV010000051">
    <property type="protein sequence ID" value="KAI8034998.1"/>
    <property type="molecule type" value="Genomic_DNA"/>
</dbReference>
<keyword evidence="10" id="KW-0769">Symport</keyword>
<keyword evidence="8" id="KW-0732">Signal</keyword>
<feature type="transmembrane region" description="Helical" evidence="17">
    <location>
        <begin position="393"/>
        <end position="415"/>
    </location>
</feature>
<evidence type="ECO:0000259" key="18">
    <source>
        <dbReference type="Pfam" id="PF01699"/>
    </source>
</evidence>
<dbReference type="AlphaFoldDB" id="A0A9P9YDN0"/>
<evidence type="ECO:0000256" key="4">
    <source>
        <dbReference type="ARBA" id="ARBA00022449"/>
    </source>
</evidence>